<comment type="caution">
    <text evidence="2">The sequence shown here is derived from an EMBL/GenBank/DDBJ whole genome shotgun (WGS) entry which is preliminary data.</text>
</comment>
<proteinExistence type="predicted"/>
<keyword evidence="3" id="KW-1185">Reference proteome</keyword>
<feature type="chain" id="PRO_5040941720" evidence="1">
    <location>
        <begin position="25"/>
        <end position="109"/>
    </location>
</feature>
<gene>
    <name evidence="2" type="ORF">OS493_036916</name>
</gene>
<feature type="signal peptide" evidence="1">
    <location>
        <begin position="1"/>
        <end position="24"/>
    </location>
</feature>
<evidence type="ECO:0000313" key="3">
    <source>
        <dbReference type="Proteomes" id="UP001163046"/>
    </source>
</evidence>
<dbReference type="AlphaFoldDB" id="A0A9W9ZWQ1"/>
<dbReference type="Proteomes" id="UP001163046">
    <property type="component" value="Unassembled WGS sequence"/>
</dbReference>
<name>A0A9W9ZWQ1_9CNID</name>
<protein>
    <submittedName>
        <fullName evidence="2">Uncharacterized protein</fullName>
    </submittedName>
</protein>
<sequence>MKLFPAAAIVFVVLLITIPEESEAIPPAWFAFIAAKVGVRLLKNAYYARCNTRNVPRGISCPGRVYGMGWSRNQAQNSARAYASTFGDSRCGRYLGHCQIYQYGRRRGK</sequence>
<evidence type="ECO:0000256" key="1">
    <source>
        <dbReference type="SAM" id="SignalP"/>
    </source>
</evidence>
<dbReference type="OrthoDB" id="6019886at2759"/>
<evidence type="ECO:0000313" key="2">
    <source>
        <dbReference type="EMBL" id="KAJ7388549.1"/>
    </source>
</evidence>
<reference evidence="2" key="1">
    <citation type="submission" date="2023-01" db="EMBL/GenBank/DDBJ databases">
        <title>Genome assembly of the deep-sea coral Lophelia pertusa.</title>
        <authorList>
            <person name="Herrera S."/>
            <person name="Cordes E."/>
        </authorList>
    </citation>
    <scope>NUCLEOTIDE SEQUENCE</scope>
    <source>
        <strain evidence="2">USNM1676648</strain>
        <tissue evidence="2">Polyp</tissue>
    </source>
</reference>
<accession>A0A9W9ZWQ1</accession>
<keyword evidence="1" id="KW-0732">Signal</keyword>
<dbReference type="EMBL" id="MU825461">
    <property type="protein sequence ID" value="KAJ7388549.1"/>
    <property type="molecule type" value="Genomic_DNA"/>
</dbReference>
<organism evidence="2 3">
    <name type="scientific">Desmophyllum pertusum</name>
    <dbReference type="NCBI Taxonomy" id="174260"/>
    <lineage>
        <taxon>Eukaryota</taxon>
        <taxon>Metazoa</taxon>
        <taxon>Cnidaria</taxon>
        <taxon>Anthozoa</taxon>
        <taxon>Hexacorallia</taxon>
        <taxon>Scleractinia</taxon>
        <taxon>Caryophylliina</taxon>
        <taxon>Caryophylliidae</taxon>
        <taxon>Desmophyllum</taxon>
    </lineage>
</organism>